<dbReference type="FunCoup" id="I2H7S1">
    <property type="interactions" value="190"/>
</dbReference>
<protein>
    <submittedName>
        <fullName evidence="3">Uncharacterized protein</fullName>
    </submittedName>
</protein>
<feature type="compositionally biased region" description="Low complexity" evidence="2">
    <location>
        <begin position="108"/>
        <end position="128"/>
    </location>
</feature>
<keyword evidence="4" id="KW-1185">Reference proteome</keyword>
<dbReference type="RefSeq" id="XP_004181942.1">
    <property type="nucleotide sequence ID" value="XM_004181894.1"/>
</dbReference>
<dbReference type="HOGENOM" id="CLU_778855_0_0_1"/>
<dbReference type="OrthoDB" id="4052026at2759"/>
<dbReference type="Proteomes" id="UP000002866">
    <property type="component" value="Chromosome 8"/>
</dbReference>
<evidence type="ECO:0000313" key="3">
    <source>
        <dbReference type="EMBL" id="CCH62423.1"/>
    </source>
</evidence>
<proteinExistence type="predicted"/>
<evidence type="ECO:0000256" key="1">
    <source>
        <dbReference type="SAM" id="Coils"/>
    </source>
</evidence>
<dbReference type="EMBL" id="HE806323">
    <property type="protein sequence ID" value="CCH62423.1"/>
    <property type="molecule type" value="Genomic_DNA"/>
</dbReference>
<name>I2H7S1_HENB6</name>
<reference evidence="3 4" key="1">
    <citation type="journal article" date="2011" name="Proc. Natl. Acad. Sci. U.S.A.">
        <title>Evolutionary erosion of yeast sex chromosomes by mating-type switching accidents.</title>
        <authorList>
            <person name="Gordon J.L."/>
            <person name="Armisen D."/>
            <person name="Proux-Wera E."/>
            <person name="Oheigeartaigh S.S."/>
            <person name="Byrne K.P."/>
            <person name="Wolfe K.H."/>
        </authorList>
    </citation>
    <scope>NUCLEOTIDE SEQUENCE [LARGE SCALE GENOMIC DNA]</scope>
    <source>
        <strain evidence="4">ATCC 34711 / CBS 6284 / DSM 70876 / NBRC 10599 / NRRL Y-10934 / UCD 77-7</strain>
    </source>
</reference>
<dbReference type="GeneID" id="14497580"/>
<keyword evidence="1" id="KW-0175">Coiled coil</keyword>
<gene>
    <name evidence="3" type="primary">TBLA0H01360</name>
    <name evidence="3" type="ORF">TBLA_0H01360</name>
</gene>
<evidence type="ECO:0000256" key="2">
    <source>
        <dbReference type="SAM" id="MobiDB-lite"/>
    </source>
</evidence>
<feature type="region of interest" description="Disordered" evidence="2">
    <location>
        <begin position="108"/>
        <end position="158"/>
    </location>
</feature>
<evidence type="ECO:0000313" key="4">
    <source>
        <dbReference type="Proteomes" id="UP000002866"/>
    </source>
</evidence>
<feature type="compositionally biased region" description="Polar residues" evidence="2">
    <location>
        <begin position="129"/>
        <end position="148"/>
    </location>
</feature>
<dbReference type="KEGG" id="tbl:TBLA_0H01360"/>
<dbReference type="InterPro" id="IPR035260">
    <property type="entry name" value="Fin1"/>
</dbReference>
<feature type="coiled-coil region" evidence="1">
    <location>
        <begin position="303"/>
        <end position="333"/>
    </location>
</feature>
<dbReference type="Pfam" id="PF17300">
    <property type="entry name" value="FIN1"/>
    <property type="match status" value="1"/>
</dbReference>
<sequence>MDSERKAFQEIGNIVSIRELSNNTPTTKNNKLPISSLKKANATSIPTIHNPKSSININTNTFITPRHSLTVAKSDDTLKLGIQRQRQKQKQNSNKSSLNVYPIKNSLSPSSLSIPSLTSSSSNPIISNGTTTLQLSPIQSYKRNNSQGKKVGGDGSMSKLRAQLPHGLLSPNRDKLNKERSLLSSKEGEVSLLSSRESIKDKHLITAISGGNVNKKRGTSIATNTNHIPSIRREKLQSGKKNLFDQLTRENSLDEGKENENVKQIGKESINMIKKKVLFDLKKDTQSNIHFDNINTQLILTELQNIRLDNKTIKEQNRLLKEQNLQLQERQLRIYELLLKQDEMIRSLKNESSKDK</sequence>
<accession>I2H7S1</accession>
<organism evidence="3 4">
    <name type="scientific">Henningerozyma blattae (strain ATCC 34711 / CBS 6284 / DSM 70876 / NBRC 10599 / NRRL Y-10934 / UCD 77-7)</name>
    <name type="common">Yeast</name>
    <name type="synonym">Tetrapisispora blattae</name>
    <dbReference type="NCBI Taxonomy" id="1071380"/>
    <lineage>
        <taxon>Eukaryota</taxon>
        <taxon>Fungi</taxon>
        <taxon>Dikarya</taxon>
        <taxon>Ascomycota</taxon>
        <taxon>Saccharomycotina</taxon>
        <taxon>Saccharomycetes</taxon>
        <taxon>Saccharomycetales</taxon>
        <taxon>Saccharomycetaceae</taxon>
        <taxon>Henningerozyma</taxon>
    </lineage>
</organism>
<dbReference type="InParanoid" id="I2H7S1"/>
<dbReference type="AlphaFoldDB" id="I2H7S1"/>